<gene>
    <name evidence="2" type="ORF">J2S10_002241</name>
</gene>
<dbReference type="Proteomes" id="UP001224122">
    <property type="component" value="Unassembled WGS sequence"/>
</dbReference>
<evidence type="ECO:0000313" key="3">
    <source>
        <dbReference type="Proteomes" id="UP001224122"/>
    </source>
</evidence>
<reference evidence="2 3" key="1">
    <citation type="submission" date="2023-07" db="EMBL/GenBank/DDBJ databases">
        <title>Genomic Encyclopedia of Type Strains, Phase IV (KMG-IV): sequencing the most valuable type-strain genomes for metagenomic binning, comparative biology and taxonomic classification.</title>
        <authorList>
            <person name="Goeker M."/>
        </authorList>
    </citation>
    <scope>NUCLEOTIDE SEQUENCE [LARGE SCALE GENOMIC DNA]</scope>
    <source>
        <strain evidence="2 3">DSM 27594</strain>
    </source>
</reference>
<protein>
    <recommendedName>
        <fullName evidence="4">DUF4044 domain-containing protein</fullName>
    </recommendedName>
</protein>
<evidence type="ECO:0008006" key="4">
    <source>
        <dbReference type="Google" id="ProtNLM"/>
    </source>
</evidence>
<evidence type="ECO:0000256" key="1">
    <source>
        <dbReference type="SAM" id="Phobius"/>
    </source>
</evidence>
<comment type="caution">
    <text evidence="2">The sequence shown here is derived from an EMBL/GenBank/DDBJ whole genome shotgun (WGS) entry which is preliminary data.</text>
</comment>
<evidence type="ECO:0000313" key="2">
    <source>
        <dbReference type="EMBL" id="MDQ0199083.1"/>
    </source>
</evidence>
<name>A0ABT9XU51_9BACI</name>
<keyword evidence="3" id="KW-1185">Reference proteome</keyword>
<feature type="transmembrane region" description="Helical" evidence="1">
    <location>
        <begin position="7"/>
        <end position="29"/>
    </location>
</feature>
<keyword evidence="1" id="KW-0472">Membrane</keyword>
<accession>A0ABT9XU51</accession>
<keyword evidence="1" id="KW-1133">Transmembrane helix</keyword>
<dbReference type="EMBL" id="JAUSTW010000003">
    <property type="protein sequence ID" value="MDQ0199083.1"/>
    <property type="molecule type" value="Genomic_DNA"/>
</dbReference>
<proteinExistence type="predicted"/>
<organism evidence="2 3">
    <name type="scientific">Neobacillus ginsengisoli</name>
    <dbReference type="NCBI Taxonomy" id="904295"/>
    <lineage>
        <taxon>Bacteria</taxon>
        <taxon>Bacillati</taxon>
        <taxon>Bacillota</taxon>
        <taxon>Bacilli</taxon>
        <taxon>Bacillales</taxon>
        <taxon>Bacillaceae</taxon>
        <taxon>Neobacillus</taxon>
    </lineage>
</organism>
<keyword evidence="1" id="KW-0812">Transmembrane</keyword>
<sequence length="31" mass="3691">MTRKWKWMIACFLFLLVFNGLGILIVHLIGR</sequence>